<sequence length="265" mass="29871">MMKKAIVFDNSGTLTERYRAIKKIRTGKICDFISSLDLVEYKKNRALVVLQTDPASCIINARPDQTIYDFITRNNIDLGISYSNVNITKEEILNILKEDASKVRDIQDTIRAVLDRGYDIEICSGSGFILNIEKRMVEFTITAGGKLFPEVLDVVSELKRRNIDIYVASGDRKGALEKLAITINIPTSNVFATVDTKGKALVIRRLKRKYDKVMMVGDGLNDILALKEADVGVLTLQQNNKVHEKLLKAADIVIYNIREILDIKF</sequence>
<organism evidence="2 3">
    <name type="scientific">Methanothermobacter tenebrarum</name>
    <dbReference type="NCBI Taxonomy" id="680118"/>
    <lineage>
        <taxon>Archaea</taxon>
        <taxon>Methanobacteriati</taxon>
        <taxon>Methanobacteriota</taxon>
        <taxon>Methanomada group</taxon>
        <taxon>Methanobacteria</taxon>
        <taxon>Methanobacteriales</taxon>
        <taxon>Methanobacteriaceae</taxon>
        <taxon>Methanothermobacter</taxon>
    </lineage>
</organism>
<evidence type="ECO:0000313" key="2">
    <source>
        <dbReference type="EMBL" id="BDH78680.1"/>
    </source>
</evidence>
<evidence type="ECO:0000256" key="1">
    <source>
        <dbReference type="ARBA" id="ARBA00022967"/>
    </source>
</evidence>
<dbReference type="SUPFAM" id="SSF56784">
    <property type="entry name" value="HAD-like"/>
    <property type="match status" value="1"/>
</dbReference>
<reference evidence="2 3" key="1">
    <citation type="submission" date="2022-04" db="EMBL/GenBank/DDBJ databases">
        <title>Complete genome of Methanothermobacter tenebrarum strain RMAS.</title>
        <authorList>
            <person name="Nakamura K."/>
            <person name="Oshima K."/>
            <person name="Hattori M."/>
            <person name="Kamagata Y."/>
            <person name="Takamizawa K."/>
        </authorList>
    </citation>
    <scope>NUCLEOTIDE SEQUENCE [LARGE SCALE GENOMIC DNA]</scope>
    <source>
        <strain evidence="2 3">RMAS</strain>
    </source>
</reference>
<keyword evidence="1" id="KW-1278">Translocase</keyword>
<dbReference type="EMBL" id="AP025698">
    <property type="protein sequence ID" value="BDH78680.1"/>
    <property type="molecule type" value="Genomic_DNA"/>
</dbReference>
<dbReference type="Gene3D" id="3.40.50.1000">
    <property type="entry name" value="HAD superfamily/HAD-like"/>
    <property type="match status" value="1"/>
</dbReference>
<dbReference type="PRINTS" id="PR00119">
    <property type="entry name" value="CATATPASE"/>
</dbReference>
<dbReference type="PANTHER" id="PTHR43520">
    <property type="entry name" value="ATP7, ISOFORM B"/>
    <property type="match status" value="1"/>
</dbReference>
<dbReference type="InterPro" id="IPR036412">
    <property type="entry name" value="HAD-like_sf"/>
</dbReference>
<dbReference type="NCBIfam" id="TIGR01494">
    <property type="entry name" value="ATPase_P-type"/>
    <property type="match status" value="1"/>
</dbReference>
<keyword evidence="3" id="KW-1185">Reference proteome</keyword>
<accession>A0ABN6P8Z1</accession>
<name>A0ABN6P8Z1_9EURY</name>
<dbReference type="InterPro" id="IPR023214">
    <property type="entry name" value="HAD_sf"/>
</dbReference>
<dbReference type="PANTHER" id="PTHR43520:SF8">
    <property type="entry name" value="P-TYPE CU(+) TRANSPORTER"/>
    <property type="match status" value="1"/>
</dbReference>
<dbReference type="InterPro" id="IPR001757">
    <property type="entry name" value="P_typ_ATPase"/>
</dbReference>
<gene>
    <name evidence="2" type="ORF">MTTB_00590</name>
</gene>
<dbReference type="Pfam" id="PF00702">
    <property type="entry name" value="Hydrolase"/>
    <property type="match status" value="1"/>
</dbReference>
<evidence type="ECO:0000313" key="3">
    <source>
        <dbReference type="Proteomes" id="UP000831817"/>
    </source>
</evidence>
<protein>
    <submittedName>
        <fullName evidence="2">Cation transporter</fullName>
    </submittedName>
</protein>
<proteinExistence type="predicted"/>
<dbReference type="Proteomes" id="UP000831817">
    <property type="component" value="Chromosome"/>
</dbReference>